<dbReference type="STRING" id="1185767.IIF7_11288"/>
<keyword evidence="2" id="KW-1185">Reference proteome</keyword>
<dbReference type="EMBL" id="ARYN01000009">
    <property type="protein sequence ID" value="ORL45402.1"/>
    <property type="molecule type" value="Genomic_DNA"/>
</dbReference>
<dbReference type="AlphaFoldDB" id="A0A1Y1T3T3"/>
<proteinExistence type="predicted"/>
<name>A0A1Y1T3T3_9FLAO</name>
<sequence>MIKIVPILPHNYAIDFVSVGQKKYDLGDIQLTKKIKEKLLKYSELSWSNAWAKSKVMNIMLRKVQTKTKGKTVEIEIRVALKFKTTNEKKQQEIIEEITEFLQNEIIIN</sequence>
<dbReference type="Proteomes" id="UP000192746">
    <property type="component" value="Unassembled WGS sequence"/>
</dbReference>
<reference evidence="1 2" key="1">
    <citation type="submission" date="2013-04" db="EMBL/GenBank/DDBJ databases">
        <title>Zunongwangia sp. 22II14-10F7 Genome Sequencing.</title>
        <authorList>
            <person name="Lai Q."/>
            <person name="Shao Z."/>
        </authorList>
    </citation>
    <scope>NUCLEOTIDE SEQUENCE [LARGE SCALE GENOMIC DNA]</scope>
    <source>
        <strain evidence="1 2">22II14-10F7</strain>
    </source>
</reference>
<gene>
    <name evidence="1" type="ORF">IIF7_11288</name>
</gene>
<organism evidence="1 2">
    <name type="scientific">Zunongwangia atlantica 22II14-10F7</name>
    <dbReference type="NCBI Taxonomy" id="1185767"/>
    <lineage>
        <taxon>Bacteria</taxon>
        <taxon>Pseudomonadati</taxon>
        <taxon>Bacteroidota</taxon>
        <taxon>Flavobacteriia</taxon>
        <taxon>Flavobacteriales</taxon>
        <taxon>Flavobacteriaceae</taxon>
        <taxon>Zunongwangia</taxon>
    </lineage>
</organism>
<accession>A0A1Y1T3T3</accession>
<comment type="caution">
    <text evidence="1">The sequence shown here is derived from an EMBL/GenBank/DDBJ whole genome shotgun (WGS) entry which is preliminary data.</text>
</comment>
<evidence type="ECO:0000313" key="2">
    <source>
        <dbReference type="Proteomes" id="UP000192746"/>
    </source>
</evidence>
<evidence type="ECO:0000313" key="1">
    <source>
        <dbReference type="EMBL" id="ORL45402.1"/>
    </source>
</evidence>
<protein>
    <submittedName>
        <fullName evidence="1">Uncharacterized protein</fullName>
    </submittedName>
</protein>
<dbReference type="RefSeq" id="WP_084841797.1">
    <property type="nucleotide sequence ID" value="NZ_ARYN01000009.1"/>
</dbReference>